<gene>
    <name evidence="2" type="ORF">CHIRRI_LOCUS10867</name>
</gene>
<evidence type="ECO:0000313" key="2">
    <source>
        <dbReference type="EMBL" id="CAG9808021.1"/>
    </source>
</evidence>
<keyword evidence="3" id="KW-1185">Reference proteome</keyword>
<proteinExistence type="predicted"/>
<accession>A0A9N9RZ18</accession>
<feature type="region of interest" description="Disordered" evidence="1">
    <location>
        <begin position="105"/>
        <end position="125"/>
    </location>
</feature>
<dbReference type="AlphaFoldDB" id="A0A9N9RZ18"/>
<dbReference type="OrthoDB" id="7791493at2759"/>
<feature type="region of interest" description="Disordered" evidence="1">
    <location>
        <begin position="815"/>
        <end position="845"/>
    </location>
</feature>
<name>A0A9N9RZ18_9DIPT</name>
<reference evidence="2" key="2">
    <citation type="submission" date="2022-10" db="EMBL/GenBank/DDBJ databases">
        <authorList>
            <consortium name="ENA_rothamsted_submissions"/>
            <consortium name="culmorum"/>
            <person name="King R."/>
        </authorList>
    </citation>
    <scope>NUCLEOTIDE SEQUENCE</scope>
</reference>
<organism evidence="2 3">
    <name type="scientific">Chironomus riparius</name>
    <dbReference type="NCBI Taxonomy" id="315576"/>
    <lineage>
        <taxon>Eukaryota</taxon>
        <taxon>Metazoa</taxon>
        <taxon>Ecdysozoa</taxon>
        <taxon>Arthropoda</taxon>
        <taxon>Hexapoda</taxon>
        <taxon>Insecta</taxon>
        <taxon>Pterygota</taxon>
        <taxon>Neoptera</taxon>
        <taxon>Endopterygota</taxon>
        <taxon>Diptera</taxon>
        <taxon>Nematocera</taxon>
        <taxon>Chironomoidea</taxon>
        <taxon>Chironomidae</taxon>
        <taxon>Chironominae</taxon>
        <taxon>Chironomus</taxon>
    </lineage>
</organism>
<protein>
    <submittedName>
        <fullName evidence="2">Uncharacterized protein</fullName>
    </submittedName>
</protein>
<dbReference type="EMBL" id="OU895879">
    <property type="protein sequence ID" value="CAG9808021.1"/>
    <property type="molecule type" value="Genomic_DNA"/>
</dbReference>
<reference evidence="2" key="1">
    <citation type="submission" date="2022-01" db="EMBL/GenBank/DDBJ databases">
        <authorList>
            <person name="King R."/>
        </authorList>
    </citation>
    <scope>NUCLEOTIDE SEQUENCE</scope>
</reference>
<evidence type="ECO:0000256" key="1">
    <source>
        <dbReference type="SAM" id="MobiDB-lite"/>
    </source>
</evidence>
<evidence type="ECO:0000313" key="3">
    <source>
        <dbReference type="Proteomes" id="UP001153620"/>
    </source>
</evidence>
<feature type="region of interest" description="Disordered" evidence="1">
    <location>
        <begin position="922"/>
        <end position="950"/>
    </location>
</feature>
<feature type="compositionally biased region" description="Polar residues" evidence="1">
    <location>
        <begin position="115"/>
        <end position="125"/>
    </location>
</feature>
<sequence length="1221" mass="140272">MSDEKVEEICESLNNVINTSTIITTSTVNKNFSTSVQSTSEMSCSVVSKDTLLKTLLSTSIALSSSVIAPLSTGISTTVPLESMITKEVNDTQLNLKKILYEPENESLKDKDQESSVQSVSQKNFADTQMIDDDDRLVIDISDEEIEGQKKKKKNKAKSMPILDFGIEGNKYTNRMPKSITYSVETTGISSSCVKIDILTSTGSFFNSDSVEISKLATSISKHANISLNDELNILSHEIDKQMNKKTMEILELVKEYLGNELSEVEFHSKMNDIGNVSVSDLSTIAKKLIKRQKFEANPNQKEFMRMKFLQFPTSSKDLVNYFKNLIPSMNKDRFVNMIKFYEIIIKEMFNLNKTKILQYLIDFMIKRKNAQLDLLNFNYETNSSPNLKQKVSSTFEMADSTQSIKSERKIAKLHDTSYNFVIRSDPIYLTAGSTFMTNHRDVIKCRSSPCVQNNIFEKRPFDNNILKGRRIGRRIMNEINEGDIKIQNLIEVNKQLDSPSAEIKSQIKSIPGLPVLLSNVSSLEEQLLKPQFESELLSISKFSKADSSSPILVDTPSSSPPIHKIIKPQIISQQILQRAFSERITDASDREQKKTLEKFPISNFKSSISIQNNVFASRQSFEQQLGGSNSVTNNREPISNGQLSMNEIKTLNQNGTEIIPTPILRNTITTRRKTIDADHASIVKTPLEVRKVQSFPNEIMNSPSSLPTTKTSLSFLYEQSQLNKQASKILKRRQSCHERIFAPKPSNTSNIERHFMNFMNGEYESKKREAELKRMPNLALNDAKALQFHHKHQDIQKPTPPLYTQQKRVRFISDNSSELPQRSPQTERTQLTPNSQKAHQSENLSPRALFRESLQNTLMHPPLKPYQSPIDYQRYQLYFERELRERGFVDRVENLQDRDANLISINRPLELVSHVPPEHYLQHSEPTQSNAFTSPKLTRPSDKSPRMHQRTPIMTNDEKATLVAYNQLQSLHRDPSNLTAQQYSEHLKQIHQFKHMQKTSLNSSQGFYQDHPNQLLETRDKSYKNLQQSINQQPENTTSPRFFSSQIHDVSNDKEQQTLQRKLKLKAKSTKYVEPSQLSKAYQTTPRSTYYTDPYTMTAHKKPPTPTVYNHSQDRPIEQHSQEQLSAFYNMRNESSMNSQLQYQWMLAQHHQQQQQHQQQHLNLINQPARPIPRPAIPSPFNDAKLNGIPANHNMFSHNPLQTFSNQQSDFYRRYFPKSF</sequence>
<dbReference type="Proteomes" id="UP001153620">
    <property type="component" value="Chromosome 3"/>
</dbReference>
<feature type="compositionally biased region" description="Polar residues" evidence="1">
    <location>
        <begin position="925"/>
        <end position="937"/>
    </location>
</feature>